<comment type="caution">
    <text evidence="4">The sequence shown here is derived from an EMBL/GenBank/DDBJ whole genome shotgun (WGS) entry which is preliminary data.</text>
</comment>
<gene>
    <name evidence="4" type="ORF">PSON_ATCC_30995.1.T0160432</name>
</gene>
<evidence type="ECO:0008006" key="6">
    <source>
        <dbReference type="Google" id="ProtNLM"/>
    </source>
</evidence>
<dbReference type="PANTHER" id="PTHR11188:SF17">
    <property type="entry name" value="FI21816P1"/>
    <property type="match status" value="1"/>
</dbReference>
<feature type="domain" description="Arrestin-like N-terminal" evidence="2">
    <location>
        <begin position="15"/>
        <end position="151"/>
    </location>
</feature>
<dbReference type="InterPro" id="IPR011021">
    <property type="entry name" value="Arrestin-like_N"/>
</dbReference>
<proteinExistence type="predicted"/>
<dbReference type="Pfam" id="PF02752">
    <property type="entry name" value="Arrestin_C"/>
    <property type="match status" value="1"/>
</dbReference>
<dbReference type="Pfam" id="PF00339">
    <property type="entry name" value="Arrestin_N"/>
    <property type="match status" value="1"/>
</dbReference>
<evidence type="ECO:0000256" key="1">
    <source>
        <dbReference type="SAM" id="MobiDB-lite"/>
    </source>
</evidence>
<feature type="compositionally biased region" description="Basic and acidic residues" evidence="1">
    <location>
        <begin position="369"/>
        <end position="380"/>
    </location>
</feature>
<dbReference type="InterPro" id="IPR011022">
    <property type="entry name" value="Arrestin_C-like"/>
</dbReference>
<sequence length="402" mass="46095">MGNKHSTEFGGIFVQTSKAYYFPGEIIEGTISLNITKPGYPGRRLYVRITGREILHGALDINDNSDDEGKLSTNTTSKILKNEILLYEFQQPTIPMGQFTTQFTFQLPSNIPGTYNKIHLSGAYERIIYKIKGFVVATKGYKKMSHIQQIQVREPIYNPEQQIIGDGKLQDNGYCCRQKGSVQITAITDRNVYRIGEAIRILIEVIDEERFQKPEKIIVQLENITQYKYKNNIETKKKIITEEEIQTTTKKLGSYKILNQQEVVLYAQLKNHNNNDQYNMIQPTTNGNIIQSNYQILIKASFGISCCNLRECLELPIQILSSTVLQQQSIQPPLGWKPIQLNDENLQLLANAKQSGTSLHSFSTYQKTMQDRNSYREQQESQRSIRVGNSNRSIQSLNYQMN</sequence>
<dbReference type="OrthoDB" id="7785529at2759"/>
<dbReference type="PANTHER" id="PTHR11188">
    <property type="entry name" value="ARRESTIN DOMAIN CONTAINING PROTEIN"/>
    <property type="match status" value="1"/>
</dbReference>
<name>A0A8S1L8K0_9CILI</name>
<dbReference type="EMBL" id="CAJJDN010000016">
    <property type="protein sequence ID" value="CAD8062615.1"/>
    <property type="molecule type" value="Genomic_DNA"/>
</dbReference>
<keyword evidence="5" id="KW-1185">Reference proteome</keyword>
<protein>
    <recommendedName>
        <fullName evidence="6">Arrestin C-terminal-like domain-containing protein</fullName>
    </recommendedName>
</protein>
<evidence type="ECO:0000313" key="5">
    <source>
        <dbReference type="Proteomes" id="UP000692954"/>
    </source>
</evidence>
<feature type="region of interest" description="Disordered" evidence="1">
    <location>
        <begin position="367"/>
        <end position="387"/>
    </location>
</feature>
<feature type="domain" description="Arrestin C-terminal-like" evidence="3">
    <location>
        <begin position="179"/>
        <end position="322"/>
    </location>
</feature>
<evidence type="ECO:0000259" key="3">
    <source>
        <dbReference type="Pfam" id="PF02752"/>
    </source>
</evidence>
<dbReference type="Proteomes" id="UP000692954">
    <property type="component" value="Unassembled WGS sequence"/>
</dbReference>
<dbReference type="InterPro" id="IPR050357">
    <property type="entry name" value="Arrestin_domain-protein"/>
</dbReference>
<dbReference type="GO" id="GO:0015031">
    <property type="term" value="P:protein transport"/>
    <property type="evidence" value="ECO:0007669"/>
    <property type="project" value="TreeGrafter"/>
</dbReference>
<organism evidence="4 5">
    <name type="scientific">Paramecium sonneborni</name>
    <dbReference type="NCBI Taxonomy" id="65129"/>
    <lineage>
        <taxon>Eukaryota</taxon>
        <taxon>Sar</taxon>
        <taxon>Alveolata</taxon>
        <taxon>Ciliophora</taxon>
        <taxon>Intramacronucleata</taxon>
        <taxon>Oligohymenophorea</taxon>
        <taxon>Peniculida</taxon>
        <taxon>Parameciidae</taxon>
        <taxon>Paramecium</taxon>
    </lineage>
</organism>
<dbReference type="GO" id="GO:0005737">
    <property type="term" value="C:cytoplasm"/>
    <property type="evidence" value="ECO:0007669"/>
    <property type="project" value="TreeGrafter"/>
</dbReference>
<reference evidence="4" key="1">
    <citation type="submission" date="2021-01" db="EMBL/GenBank/DDBJ databases">
        <authorList>
            <consortium name="Genoscope - CEA"/>
            <person name="William W."/>
        </authorList>
    </citation>
    <scope>NUCLEOTIDE SEQUENCE</scope>
</reference>
<evidence type="ECO:0000313" key="4">
    <source>
        <dbReference type="EMBL" id="CAD8062615.1"/>
    </source>
</evidence>
<accession>A0A8S1L8K0</accession>
<evidence type="ECO:0000259" key="2">
    <source>
        <dbReference type="Pfam" id="PF00339"/>
    </source>
</evidence>
<dbReference type="AlphaFoldDB" id="A0A8S1L8K0"/>